<sequence>MQPVHPRGELHALSGAGVYGRKHARAFHAGLREVICEDRSSVGEYAGERAQGGEFDPNSVASVPYRNGLSPCLRVLPKSCPGLAPPSIPSGPFC</sequence>
<reference evidence="2" key="1">
    <citation type="submission" date="2018-02" db="EMBL/GenBank/DDBJ databases">
        <authorList>
            <person name="Hausmann B."/>
        </authorList>
    </citation>
    <scope>NUCLEOTIDE SEQUENCE [LARGE SCALE GENOMIC DNA]</scope>
    <source>
        <strain evidence="2">Peat soil MAG SbA1</strain>
    </source>
</reference>
<proteinExistence type="predicted"/>
<evidence type="ECO:0000313" key="1">
    <source>
        <dbReference type="EMBL" id="SPF35160.1"/>
    </source>
</evidence>
<name>A0A2U3K6H8_9BACT</name>
<organism evidence="1 2">
    <name type="scientific">Candidatus Sulfotelmatobacter kueseliae</name>
    <dbReference type="NCBI Taxonomy" id="2042962"/>
    <lineage>
        <taxon>Bacteria</taxon>
        <taxon>Pseudomonadati</taxon>
        <taxon>Acidobacteriota</taxon>
        <taxon>Terriglobia</taxon>
        <taxon>Terriglobales</taxon>
        <taxon>Candidatus Korobacteraceae</taxon>
        <taxon>Candidatus Sulfotelmatobacter</taxon>
    </lineage>
</organism>
<protein>
    <submittedName>
        <fullName evidence="1">Uncharacterized protein</fullName>
    </submittedName>
</protein>
<accession>A0A2U3K6H8</accession>
<dbReference type="AlphaFoldDB" id="A0A2U3K6H8"/>
<dbReference type="EMBL" id="OMOD01000046">
    <property type="protein sequence ID" value="SPF35160.1"/>
    <property type="molecule type" value="Genomic_DNA"/>
</dbReference>
<evidence type="ECO:0000313" key="2">
    <source>
        <dbReference type="Proteomes" id="UP000238701"/>
    </source>
</evidence>
<dbReference type="Proteomes" id="UP000238701">
    <property type="component" value="Unassembled WGS sequence"/>
</dbReference>
<gene>
    <name evidence="1" type="ORF">SBA1_140050</name>
</gene>